<evidence type="ECO:0000313" key="1">
    <source>
        <dbReference type="EMBL" id="GFR76803.1"/>
    </source>
</evidence>
<dbReference type="Proteomes" id="UP000762676">
    <property type="component" value="Unassembled WGS sequence"/>
</dbReference>
<protein>
    <recommendedName>
        <fullName evidence="3">Secreted protein</fullName>
    </recommendedName>
</protein>
<name>A0AAV4FVP8_9GAST</name>
<proteinExistence type="predicted"/>
<evidence type="ECO:0000313" key="2">
    <source>
        <dbReference type="Proteomes" id="UP000762676"/>
    </source>
</evidence>
<reference evidence="1 2" key="1">
    <citation type="journal article" date="2021" name="Elife">
        <title>Chloroplast acquisition without the gene transfer in kleptoplastic sea slugs, Plakobranchus ocellatus.</title>
        <authorList>
            <person name="Maeda T."/>
            <person name="Takahashi S."/>
            <person name="Yoshida T."/>
            <person name="Shimamura S."/>
            <person name="Takaki Y."/>
            <person name="Nagai Y."/>
            <person name="Toyoda A."/>
            <person name="Suzuki Y."/>
            <person name="Arimoto A."/>
            <person name="Ishii H."/>
            <person name="Satoh N."/>
            <person name="Nishiyama T."/>
            <person name="Hasebe M."/>
            <person name="Maruyama T."/>
            <person name="Minagawa J."/>
            <person name="Obokata J."/>
            <person name="Shigenobu S."/>
        </authorList>
    </citation>
    <scope>NUCLEOTIDE SEQUENCE [LARGE SCALE GENOMIC DNA]</scope>
</reference>
<dbReference type="AlphaFoldDB" id="A0AAV4FVP8"/>
<sequence>MFLSLSLYPPLRAHSRSDRARTLWGAVHSALQGGELRTSSCSRHSRGVSDLAMSASACLPFLKNHWVVVGQSHAQACGQSMAQMSQNNCHSWLQQACGTFTVTISF</sequence>
<comment type="caution">
    <text evidence="1">The sequence shown here is derived from an EMBL/GenBank/DDBJ whole genome shotgun (WGS) entry which is preliminary data.</text>
</comment>
<accession>A0AAV4FVP8</accession>
<organism evidence="1 2">
    <name type="scientific">Elysia marginata</name>
    <dbReference type="NCBI Taxonomy" id="1093978"/>
    <lineage>
        <taxon>Eukaryota</taxon>
        <taxon>Metazoa</taxon>
        <taxon>Spiralia</taxon>
        <taxon>Lophotrochozoa</taxon>
        <taxon>Mollusca</taxon>
        <taxon>Gastropoda</taxon>
        <taxon>Heterobranchia</taxon>
        <taxon>Euthyneura</taxon>
        <taxon>Panpulmonata</taxon>
        <taxon>Sacoglossa</taxon>
        <taxon>Placobranchoidea</taxon>
        <taxon>Plakobranchidae</taxon>
        <taxon>Elysia</taxon>
    </lineage>
</organism>
<dbReference type="EMBL" id="BMAT01000942">
    <property type="protein sequence ID" value="GFR76803.1"/>
    <property type="molecule type" value="Genomic_DNA"/>
</dbReference>
<evidence type="ECO:0008006" key="3">
    <source>
        <dbReference type="Google" id="ProtNLM"/>
    </source>
</evidence>
<keyword evidence="2" id="KW-1185">Reference proteome</keyword>
<gene>
    <name evidence="1" type="ORF">ElyMa_000492400</name>
</gene>